<feature type="transmembrane region" description="Helical" evidence="8">
    <location>
        <begin position="31"/>
        <end position="54"/>
    </location>
</feature>
<evidence type="ECO:0000256" key="2">
    <source>
        <dbReference type="ARBA" id="ARBA00022692"/>
    </source>
</evidence>
<keyword evidence="7" id="KW-0807">Transducer</keyword>
<keyword evidence="2 8" id="KW-0812">Transmembrane</keyword>
<dbReference type="OMA" id="HICIMRR"/>
<keyword evidence="5 8" id="KW-0472">Membrane</keyword>
<dbReference type="CTD" id="36384700"/>
<evidence type="ECO:0000256" key="7">
    <source>
        <dbReference type="ARBA" id="ARBA00023224"/>
    </source>
</evidence>
<dbReference type="AlphaFoldDB" id="A0A090KR87"/>
<evidence type="ECO:0000256" key="5">
    <source>
        <dbReference type="ARBA" id="ARBA00023136"/>
    </source>
</evidence>
<evidence type="ECO:0000256" key="6">
    <source>
        <dbReference type="ARBA" id="ARBA00023170"/>
    </source>
</evidence>
<feature type="transmembrane region" description="Helical" evidence="8">
    <location>
        <begin position="314"/>
        <end position="334"/>
    </location>
</feature>
<accession>A0A090KR87</accession>
<dbReference type="RefSeq" id="XP_024499100.1">
    <property type="nucleotide sequence ID" value="XM_024651163.1"/>
</dbReference>
<name>A0A090KR87_STRRB</name>
<dbReference type="OrthoDB" id="5964776at2759"/>
<keyword evidence="11" id="KW-1185">Reference proteome</keyword>
<keyword evidence="4" id="KW-0297">G-protein coupled receptor</keyword>
<dbReference type="EMBL" id="LN609396">
    <property type="protein sequence ID" value="CEF59889.1"/>
    <property type="molecule type" value="Genomic_DNA"/>
</dbReference>
<evidence type="ECO:0000313" key="10">
    <source>
        <dbReference type="EMBL" id="CEF59889.1"/>
    </source>
</evidence>
<evidence type="ECO:0000313" key="13">
    <source>
        <dbReference type="WormBase" id="SRAE_X000163200"/>
    </source>
</evidence>
<dbReference type="InterPro" id="IPR000276">
    <property type="entry name" value="GPCR_Rhodpsn"/>
</dbReference>
<dbReference type="GO" id="GO:0004930">
    <property type="term" value="F:G protein-coupled receptor activity"/>
    <property type="evidence" value="ECO:0007669"/>
    <property type="project" value="UniProtKB-KW"/>
</dbReference>
<evidence type="ECO:0000259" key="9">
    <source>
        <dbReference type="PROSITE" id="PS50262"/>
    </source>
</evidence>
<dbReference type="PANTHER" id="PTHR24243:SF224">
    <property type="entry name" value="G-PROTEIN COUPLED RECEPTOR 19-RELATED"/>
    <property type="match status" value="1"/>
</dbReference>
<evidence type="ECO:0000313" key="12">
    <source>
        <dbReference type="WBParaSite" id="SRAE_X000163200.1"/>
    </source>
</evidence>
<evidence type="ECO:0000313" key="11">
    <source>
        <dbReference type="Proteomes" id="UP000035682"/>
    </source>
</evidence>
<gene>
    <name evidence="10 12 13" type="ORF">SRAE_X000163200</name>
</gene>
<dbReference type="Gene3D" id="1.20.1070.10">
    <property type="entry name" value="Rhodopsin 7-helix transmembrane proteins"/>
    <property type="match status" value="1"/>
</dbReference>
<reference evidence="12" key="3">
    <citation type="submission" date="2020-12" db="UniProtKB">
        <authorList>
            <consortium name="WormBaseParasite"/>
        </authorList>
    </citation>
    <scope>IDENTIFICATION</scope>
</reference>
<reference evidence="11" key="1">
    <citation type="submission" date="2014-09" db="EMBL/GenBank/DDBJ databases">
        <authorList>
            <person name="Martin A.A."/>
        </authorList>
    </citation>
    <scope>NUCLEOTIDE SEQUENCE</scope>
    <source>
        <strain evidence="11">ED321</strain>
    </source>
</reference>
<reference evidence="10" key="2">
    <citation type="submission" date="2014-09" db="EMBL/GenBank/DDBJ databases">
        <authorList>
            <person name="Aslett A.Martin."/>
        </authorList>
    </citation>
    <scope>NUCLEOTIDE SEQUENCE</scope>
    <source>
        <strain evidence="10">ED321 Heterogonic</strain>
    </source>
</reference>
<feature type="transmembrane region" description="Helical" evidence="8">
    <location>
        <begin position="146"/>
        <end position="167"/>
    </location>
</feature>
<feature type="transmembrane region" description="Helical" evidence="8">
    <location>
        <begin position="354"/>
        <end position="376"/>
    </location>
</feature>
<dbReference type="GeneID" id="36384700"/>
<keyword evidence="6 10" id="KW-0675">Receptor</keyword>
<dbReference type="PROSITE" id="PS50262">
    <property type="entry name" value="G_PROTEIN_RECEP_F1_2"/>
    <property type="match status" value="1"/>
</dbReference>
<evidence type="ECO:0000256" key="3">
    <source>
        <dbReference type="ARBA" id="ARBA00022989"/>
    </source>
</evidence>
<dbReference type="GO" id="GO:0005886">
    <property type="term" value="C:plasma membrane"/>
    <property type="evidence" value="ECO:0007669"/>
    <property type="project" value="TreeGrafter"/>
</dbReference>
<dbReference type="PANTHER" id="PTHR24243">
    <property type="entry name" value="G-PROTEIN COUPLED RECEPTOR"/>
    <property type="match status" value="1"/>
</dbReference>
<dbReference type="WBParaSite" id="SRAE_X000163200.1">
    <property type="protein sequence ID" value="SRAE_X000163200.1"/>
    <property type="gene ID" value="WBGene00267206"/>
</dbReference>
<evidence type="ECO:0000256" key="8">
    <source>
        <dbReference type="SAM" id="Phobius"/>
    </source>
</evidence>
<sequence>MVLAQVNFSLDETDCAEQSLLDHDHIRIPIIFIYIIVLLLCLIGNLFTIVVICVHHSMRTATNFFLANLAFADLLVAIFCIGQNMFHLVGSQNSHWPLGEVFCKLYVFILHMVPCTSIGILVCVSLEKYIAVLHPLLALKLLTRRLRVTMTTFIWILSVSVNLPYYFKSIEKKYSQMSACTRELDGEWPVRDMLTLSFFVWYCIPLASIAYIYTRIGMVLWRSEFRNLTNRKYIKERENNTEVIQLTNTKDIEERKNKLINNTCNDKRKNPFIKLLSEHSRESEKDAMSNAISHSEYAHHNCVSAEVVENRKKVVRLLLAIVCSFAILTFPHHARLLFLVWSHHQLCPNSWAVIAQPFTYLCMFLSSGINPILYAFMSQRFREAVNDIMKCRVRRYRRNGTTKTKTVLSDIAGGDNNSPSLIVSRSRSSIRCSKKF</sequence>
<feature type="transmembrane region" description="Helical" evidence="8">
    <location>
        <begin position="106"/>
        <end position="126"/>
    </location>
</feature>
<feature type="transmembrane region" description="Helical" evidence="8">
    <location>
        <begin position="66"/>
        <end position="86"/>
    </location>
</feature>
<dbReference type="SUPFAM" id="SSF81321">
    <property type="entry name" value="Family A G protein-coupled receptor-like"/>
    <property type="match status" value="1"/>
</dbReference>
<dbReference type="InterPro" id="IPR017452">
    <property type="entry name" value="GPCR_Rhodpsn_7TM"/>
</dbReference>
<comment type="subcellular location">
    <subcellularLocation>
        <location evidence="1">Membrane</location>
        <topology evidence="1">Multi-pass membrane protein</topology>
    </subcellularLocation>
</comment>
<dbReference type="Proteomes" id="UP000035682">
    <property type="component" value="Unplaced"/>
</dbReference>
<organism evidence="10">
    <name type="scientific">Strongyloides ratti</name>
    <name type="common">Parasitic roundworm</name>
    <dbReference type="NCBI Taxonomy" id="34506"/>
    <lineage>
        <taxon>Eukaryota</taxon>
        <taxon>Metazoa</taxon>
        <taxon>Ecdysozoa</taxon>
        <taxon>Nematoda</taxon>
        <taxon>Chromadorea</taxon>
        <taxon>Rhabditida</taxon>
        <taxon>Tylenchina</taxon>
        <taxon>Panagrolaimomorpha</taxon>
        <taxon>Strongyloidoidea</taxon>
        <taxon>Strongyloididae</taxon>
        <taxon>Strongyloides</taxon>
    </lineage>
</organism>
<dbReference type="Pfam" id="PF00001">
    <property type="entry name" value="7tm_1"/>
    <property type="match status" value="1"/>
</dbReference>
<feature type="domain" description="G-protein coupled receptors family 1 profile" evidence="9">
    <location>
        <begin position="44"/>
        <end position="374"/>
    </location>
</feature>
<dbReference type="WormBase" id="SRAE_X000163200">
    <property type="protein sequence ID" value="SRP07732"/>
    <property type="gene ID" value="WBGene00267206"/>
</dbReference>
<dbReference type="PRINTS" id="PR00237">
    <property type="entry name" value="GPCRRHODOPSN"/>
</dbReference>
<keyword evidence="3 8" id="KW-1133">Transmembrane helix</keyword>
<proteinExistence type="predicted"/>
<protein>
    <submittedName>
        <fullName evidence="10 12">Trissin receptor</fullName>
    </submittedName>
</protein>
<evidence type="ECO:0000256" key="4">
    <source>
        <dbReference type="ARBA" id="ARBA00023040"/>
    </source>
</evidence>
<feature type="transmembrane region" description="Helical" evidence="8">
    <location>
        <begin position="199"/>
        <end position="221"/>
    </location>
</feature>
<evidence type="ECO:0000256" key="1">
    <source>
        <dbReference type="ARBA" id="ARBA00004141"/>
    </source>
</evidence>